<dbReference type="Proteomes" id="UP000799423">
    <property type="component" value="Unassembled WGS sequence"/>
</dbReference>
<evidence type="ECO:0000313" key="5">
    <source>
        <dbReference type="EMBL" id="KAF2844351.1"/>
    </source>
</evidence>
<protein>
    <recommendedName>
        <fullName evidence="4">3CxxC-type domain-containing protein</fullName>
    </recommendedName>
</protein>
<name>A0A6A7AME9_9PLEO</name>
<dbReference type="GO" id="GO:0008270">
    <property type="term" value="F:zinc ion binding"/>
    <property type="evidence" value="ECO:0007669"/>
    <property type="project" value="UniProtKB-KW"/>
</dbReference>
<keyword evidence="6" id="KW-1185">Reference proteome</keyword>
<evidence type="ECO:0000256" key="2">
    <source>
        <dbReference type="ARBA" id="ARBA00022771"/>
    </source>
</evidence>
<feature type="domain" description="3CxxC-type" evidence="4">
    <location>
        <begin position="55"/>
        <end position="154"/>
    </location>
</feature>
<evidence type="ECO:0000256" key="1">
    <source>
        <dbReference type="ARBA" id="ARBA00022723"/>
    </source>
</evidence>
<organism evidence="5 6">
    <name type="scientific">Plenodomus tracheiphilus IPT5</name>
    <dbReference type="NCBI Taxonomy" id="1408161"/>
    <lineage>
        <taxon>Eukaryota</taxon>
        <taxon>Fungi</taxon>
        <taxon>Dikarya</taxon>
        <taxon>Ascomycota</taxon>
        <taxon>Pezizomycotina</taxon>
        <taxon>Dothideomycetes</taxon>
        <taxon>Pleosporomycetidae</taxon>
        <taxon>Pleosporales</taxon>
        <taxon>Pleosporineae</taxon>
        <taxon>Leptosphaeriaceae</taxon>
        <taxon>Plenodomus</taxon>
    </lineage>
</organism>
<gene>
    <name evidence="5" type="ORF">T440DRAFT_410380</name>
</gene>
<keyword evidence="3" id="KW-0862">Zinc</keyword>
<proteinExistence type="predicted"/>
<dbReference type="Pfam" id="PF13695">
    <property type="entry name" value="Zn_ribbon_3CxxC"/>
    <property type="match status" value="1"/>
</dbReference>
<keyword evidence="2" id="KW-0863">Zinc-finger</keyword>
<sequence length="165" mass="18774">MGKKKGAQSKTATQSSRMYPSLHQEVAEAVSEHIEDLVFHEDDGNKDVSKEYSTFVMGRFRCYSPACSTRGWTSGKVTILIRSYRDDSYNAVVYKQRCQECNGMGKLTMDDASYISRVRYRLLNWAGVAQERPVYGSKKCPPHKAHLCEGCKRGICREGNPRKNY</sequence>
<evidence type="ECO:0000259" key="4">
    <source>
        <dbReference type="SMART" id="SM01328"/>
    </source>
</evidence>
<accession>A0A6A7AME9</accession>
<dbReference type="SMART" id="SM01328">
    <property type="entry name" value="zf-3CxxC"/>
    <property type="match status" value="1"/>
</dbReference>
<dbReference type="InterPro" id="IPR027377">
    <property type="entry name" value="ZAR1/RTP1-5-like_Znf-3CxxC"/>
</dbReference>
<evidence type="ECO:0000313" key="6">
    <source>
        <dbReference type="Proteomes" id="UP000799423"/>
    </source>
</evidence>
<keyword evidence="1" id="KW-0479">Metal-binding</keyword>
<dbReference type="OrthoDB" id="8121437at2759"/>
<evidence type="ECO:0000256" key="3">
    <source>
        <dbReference type="ARBA" id="ARBA00022833"/>
    </source>
</evidence>
<reference evidence="5" key="1">
    <citation type="submission" date="2020-01" db="EMBL/GenBank/DDBJ databases">
        <authorList>
            <consortium name="DOE Joint Genome Institute"/>
            <person name="Haridas S."/>
            <person name="Albert R."/>
            <person name="Binder M."/>
            <person name="Bloem J."/>
            <person name="Labutti K."/>
            <person name="Salamov A."/>
            <person name="Andreopoulos B."/>
            <person name="Baker S.E."/>
            <person name="Barry K."/>
            <person name="Bills G."/>
            <person name="Bluhm B.H."/>
            <person name="Cannon C."/>
            <person name="Castanera R."/>
            <person name="Culley D.E."/>
            <person name="Daum C."/>
            <person name="Ezra D."/>
            <person name="Gonzalez J.B."/>
            <person name="Henrissat B."/>
            <person name="Kuo A."/>
            <person name="Liang C."/>
            <person name="Lipzen A."/>
            <person name="Lutzoni F."/>
            <person name="Magnuson J."/>
            <person name="Mondo S."/>
            <person name="Nolan M."/>
            <person name="Ohm R."/>
            <person name="Pangilinan J."/>
            <person name="Park H.-J."/>
            <person name="Ramirez L."/>
            <person name="Alfaro M."/>
            <person name="Sun H."/>
            <person name="Tritt A."/>
            <person name="Yoshinaga Y."/>
            <person name="Zwiers L.-H."/>
            <person name="Turgeon B.G."/>
            <person name="Goodwin S.B."/>
            <person name="Spatafora J.W."/>
            <person name="Crous P.W."/>
            <person name="Grigoriev I.V."/>
        </authorList>
    </citation>
    <scope>NUCLEOTIDE SEQUENCE</scope>
    <source>
        <strain evidence="5">IPT5</strain>
    </source>
</reference>
<dbReference type="AlphaFoldDB" id="A0A6A7AME9"/>
<dbReference type="EMBL" id="MU006387">
    <property type="protein sequence ID" value="KAF2844351.1"/>
    <property type="molecule type" value="Genomic_DNA"/>
</dbReference>